<dbReference type="InterPro" id="IPR011250">
    <property type="entry name" value="OMP/PagP_B-barrel"/>
</dbReference>
<accession>A0A1H9QPS4</accession>
<dbReference type="Gene3D" id="2.40.160.20">
    <property type="match status" value="1"/>
</dbReference>
<evidence type="ECO:0000313" key="3">
    <source>
        <dbReference type="EMBL" id="SER62506.1"/>
    </source>
</evidence>
<dbReference type="AlphaFoldDB" id="A0A1H9QPS4"/>
<feature type="chain" id="PRO_5011514569" evidence="2">
    <location>
        <begin position="22"/>
        <end position="204"/>
    </location>
</feature>
<dbReference type="PANTHER" id="PTHR36920">
    <property type="match status" value="1"/>
</dbReference>
<dbReference type="GO" id="GO:0055085">
    <property type="term" value="P:transmembrane transport"/>
    <property type="evidence" value="ECO:0007669"/>
    <property type="project" value="TreeGrafter"/>
</dbReference>
<evidence type="ECO:0000256" key="2">
    <source>
        <dbReference type="SAM" id="SignalP"/>
    </source>
</evidence>
<dbReference type="EMBL" id="FOGD01000011">
    <property type="protein sequence ID" value="SER62506.1"/>
    <property type="molecule type" value="Genomic_DNA"/>
</dbReference>
<gene>
    <name evidence="3" type="ORF">SAMN02982919_02713</name>
</gene>
<name>A0A1H9QPS4_9BURK</name>
<proteinExistence type="predicted"/>
<dbReference type="PANTHER" id="PTHR36920:SF1">
    <property type="entry name" value="OUTER MEMBRANE PROTEIN W"/>
    <property type="match status" value="1"/>
</dbReference>
<dbReference type="RefSeq" id="WP_091458543.1">
    <property type="nucleotide sequence ID" value="NZ_FOGD01000011.1"/>
</dbReference>
<organism evidence="3 4">
    <name type="scientific">Giesbergeria anulus</name>
    <dbReference type="NCBI Taxonomy" id="180197"/>
    <lineage>
        <taxon>Bacteria</taxon>
        <taxon>Pseudomonadati</taxon>
        <taxon>Pseudomonadota</taxon>
        <taxon>Betaproteobacteria</taxon>
        <taxon>Burkholderiales</taxon>
        <taxon>Comamonadaceae</taxon>
        <taxon>Giesbergeria</taxon>
    </lineage>
</organism>
<comment type="subcellular location">
    <subcellularLocation>
        <location evidence="1">Cell outer membrane</location>
    </subcellularLocation>
</comment>
<dbReference type="Proteomes" id="UP000199766">
    <property type="component" value="Unassembled WGS sequence"/>
</dbReference>
<evidence type="ECO:0000313" key="4">
    <source>
        <dbReference type="Proteomes" id="UP000199766"/>
    </source>
</evidence>
<reference evidence="3 4" key="1">
    <citation type="submission" date="2016-10" db="EMBL/GenBank/DDBJ databases">
        <authorList>
            <person name="de Groot N.N."/>
        </authorList>
    </citation>
    <scope>NUCLEOTIDE SEQUENCE [LARGE SCALE GENOMIC DNA]</scope>
    <source>
        <strain evidence="3 4">ATCC 35958</strain>
    </source>
</reference>
<sequence>MKKTVLAAALLGAVLSSSAFAQQATEGSWMVRARAVHLESSNGDSTPLGLTTNNKWLPEVDISYFYTKNLAVELILTVPQKHTLYSNGGAIGTFKHLPPTLTAQYHFTDLGAFKPYLGAGVNYTRLSNVNFSPAVVAALHPSVDKNSWGLAIQAGVDIHLKDNMYLNLDVKKVQIRTDVASSGRKVGEFRVDPVLVGIGLGWRF</sequence>
<keyword evidence="4" id="KW-1185">Reference proteome</keyword>
<dbReference type="Pfam" id="PF03922">
    <property type="entry name" value="OmpW"/>
    <property type="match status" value="1"/>
</dbReference>
<dbReference type="STRING" id="180197.SAMN02982919_02713"/>
<keyword evidence="2" id="KW-0732">Signal</keyword>
<protein>
    <submittedName>
        <fullName evidence="3">Outer membrane protein</fullName>
    </submittedName>
</protein>
<dbReference type="InterPro" id="IPR005618">
    <property type="entry name" value="OMPW"/>
</dbReference>
<dbReference type="SUPFAM" id="SSF56925">
    <property type="entry name" value="OMPA-like"/>
    <property type="match status" value="1"/>
</dbReference>
<evidence type="ECO:0000256" key="1">
    <source>
        <dbReference type="ARBA" id="ARBA00004442"/>
    </source>
</evidence>
<dbReference type="OrthoDB" id="9807574at2"/>
<feature type="signal peptide" evidence="2">
    <location>
        <begin position="1"/>
        <end position="21"/>
    </location>
</feature>
<dbReference type="GO" id="GO:0009279">
    <property type="term" value="C:cell outer membrane"/>
    <property type="evidence" value="ECO:0007669"/>
    <property type="project" value="UniProtKB-SubCell"/>
</dbReference>